<dbReference type="Proteomes" id="UP000241964">
    <property type="component" value="Unassembled WGS sequence"/>
</dbReference>
<protein>
    <submittedName>
        <fullName evidence="1">Uncharacterized protein</fullName>
    </submittedName>
</protein>
<evidence type="ECO:0000313" key="2">
    <source>
        <dbReference type="Proteomes" id="UP000241964"/>
    </source>
</evidence>
<name>A0A2P8GIB3_9BACT</name>
<gene>
    <name evidence="1" type="ORF">CLV60_10182</name>
</gene>
<dbReference type="AlphaFoldDB" id="A0A2P8GIB3"/>
<sequence length="55" mass="6332">MAKFYTSENYPTVSEEEARKTGACRGWIKMLGKLSRMRPIQCRRPGPKSDIWKAA</sequence>
<organism evidence="1 2">
    <name type="scientific">Dyadobacter jiangsuensis</name>
    <dbReference type="NCBI Taxonomy" id="1591085"/>
    <lineage>
        <taxon>Bacteria</taxon>
        <taxon>Pseudomonadati</taxon>
        <taxon>Bacteroidota</taxon>
        <taxon>Cytophagia</taxon>
        <taxon>Cytophagales</taxon>
        <taxon>Spirosomataceae</taxon>
        <taxon>Dyadobacter</taxon>
    </lineage>
</organism>
<accession>A0A2P8GIB3</accession>
<proteinExistence type="predicted"/>
<reference evidence="1 2" key="1">
    <citation type="submission" date="2018-03" db="EMBL/GenBank/DDBJ databases">
        <title>Genomic Encyclopedia of Archaeal and Bacterial Type Strains, Phase II (KMG-II): from individual species to whole genera.</title>
        <authorList>
            <person name="Goeker M."/>
        </authorList>
    </citation>
    <scope>NUCLEOTIDE SEQUENCE [LARGE SCALE GENOMIC DNA]</scope>
    <source>
        <strain evidence="1 2">DSM 29057</strain>
    </source>
</reference>
<keyword evidence="2" id="KW-1185">Reference proteome</keyword>
<dbReference type="EMBL" id="PYAS01000001">
    <property type="protein sequence ID" value="PSL33713.1"/>
    <property type="molecule type" value="Genomic_DNA"/>
</dbReference>
<evidence type="ECO:0000313" key="1">
    <source>
        <dbReference type="EMBL" id="PSL33713.1"/>
    </source>
</evidence>
<comment type="caution">
    <text evidence="1">The sequence shown here is derived from an EMBL/GenBank/DDBJ whole genome shotgun (WGS) entry which is preliminary data.</text>
</comment>